<feature type="chain" id="PRO_5034570399" description="F-box domain-containing protein" evidence="1">
    <location>
        <begin position="23"/>
        <end position="204"/>
    </location>
</feature>
<evidence type="ECO:0000256" key="1">
    <source>
        <dbReference type="SAM" id="SignalP"/>
    </source>
</evidence>
<evidence type="ECO:0008006" key="4">
    <source>
        <dbReference type="Google" id="ProtNLM"/>
    </source>
</evidence>
<proteinExistence type="predicted"/>
<comment type="caution">
    <text evidence="2">The sequence shown here is derived from an EMBL/GenBank/DDBJ whole genome shotgun (WGS) entry which is preliminary data.</text>
</comment>
<dbReference type="Proteomes" id="UP000620124">
    <property type="component" value="Unassembled WGS sequence"/>
</dbReference>
<dbReference type="AlphaFoldDB" id="A0A8H6XYK3"/>
<dbReference type="EMBL" id="JACAZI010000011">
    <property type="protein sequence ID" value="KAF7348724.1"/>
    <property type="molecule type" value="Genomic_DNA"/>
</dbReference>
<reference evidence="2" key="1">
    <citation type="submission" date="2020-05" db="EMBL/GenBank/DDBJ databases">
        <title>Mycena genomes resolve the evolution of fungal bioluminescence.</title>
        <authorList>
            <person name="Tsai I.J."/>
        </authorList>
    </citation>
    <scope>NUCLEOTIDE SEQUENCE</scope>
    <source>
        <strain evidence="2">CCC161011</strain>
    </source>
</reference>
<gene>
    <name evidence="2" type="ORF">MVEN_01391300</name>
</gene>
<accession>A0A8H6XYK3</accession>
<feature type="signal peptide" evidence="1">
    <location>
        <begin position="1"/>
        <end position="22"/>
    </location>
</feature>
<name>A0A8H6XYK3_9AGAR</name>
<sequence length="204" mass="22919">MSLAAIDWALFFGAVLSPDAWSEAELEKVLRACKGVVNLLLLGDLTDRALLPMLAGMLPQRLAMVSNPRLNFTLPFFQNITHLWLGLFDDLRVTLYGGPLEEKWPPSHNFARLPALTHLALSSCTSRALVADLLATCSYLRALIVDTQEAMLGSDELRYPRLVFISESRNFISDWDVGVHGGIWERADVIIRERREEPEEAVRT</sequence>
<protein>
    <recommendedName>
        <fullName evidence="4">F-box domain-containing protein</fullName>
    </recommendedName>
</protein>
<keyword evidence="3" id="KW-1185">Reference proteome</keyword>
<keyword evidence="1" id="KW-0732">Signal</keyword>
<evidence type="ECO:0000313" key="3">
    <source>
        <dbReference type="Proteomes" id="UP000620124"/>
    </source>
</evidence>
<organism evidence="2 3">
    <name type="scientific">Mycena venus</name>
    <dbReference type="NCBI Taxonomy" id="2733690"/>
    <lineage>
        <taxon>Eukaryota</taxon>
        <taxon>Fungi</taxon>
        <taxon>Dikarya</taxon>
        <taxon>Basidiomycota</taxon>
        <taxon>Agaricomycotina</taxon>
        <taxon>Agaricomycetes</taxon>
        <taxon>Agaricomycetidae</taxon>
        <taxon>Agaricales</taxon>
        <taxon>Marasmiineae</taxon>
        <taxon>Mycenaceae</taxon>
        <taxon>Mycena</taxon>
    </lineage>
</organism>
<evidence type="ECO:0000313" key="2">
    <source>
        <dbReference type="EMBL" id="KAF7348724.1"/>
    </source>
</evidence>